<keyword evidence="12" id="KW-0418">Kinase</keyword>
<dbReference type="InterPro" id="IPR013210">
    <property type="entry name" value="LRR_N_plant-typ"/>
</dbReference>
<dbReference type="Gene3D" id="1.10.510.10">
    <property type="entry name" value="Transferase(Phosphotransferase) domain 1"/>
    <property type="match status" value="1"/>
</dbReference>
<evidence type="ECO:0000256" key="7">
    <source>
        <dbReference type="ARBA" id="ARBA00022679"/>
    </source>
</evidence>
<dbReference type="FunFam" id="3.80.10.10:FF:000560">
    <property type="entry name" value="Leucine-rich repeat receptor-like serine/threonine-protein kinase BAM3"/>
    <property type="match status" value="1"/>
</dbReference>
<evidence type="ECO:0000256" key="19">
    <source>
        <dbReference type="ARBA" id="ARBA00047899"/>
    </source>
</evidence>
<dbReference type="FunFam" id="1.10.510.10:FF:000201">
    <property type="entry name" value="Leucine-rich repeat receptor-like serine/threonine-protein kinase"/>
    <property type="match status" value="1"/>
</dbReference>
<dbReference type="FunFam" id="3.80.10.10:FF:000129">
    <property type="entry name" value="Leucine-rich repeat receptor-like kinase"/>
    <property type="match status" value="1"/>
</dbReference>
<evidence type="ECO:0000256" key="4">
    <source>
        <dbReference type="ARBA" id="ARBA00022473"/>
    </source>
</evidence>
<evidence type="ECO:0000313" key="27">
    <source>
        <dbReference type="Proteomes" id="UP000596661"/>
    </source>
</evidence>
<keyword evidence="15 22" id="KW-1133">Transmembrane helix</keyword>
<dbReference type="FunFam" id="3.80.10.10:FF:000108">
    <property type="entry name" value="Leucine-rich repeat receptor-like serine/threonine-protein kinase BAM3"/>
    <property type="match status" value="1"/>
</dbReference>
<dbReference type="EnsemblPlants" id="evm.model.06.2139">
    <property type="protein sequence ID" value="cds.evm.model.06.2139"/>
    <property type="gene ID" value="evm.TU.06.2139"/>
</dbReference>
<dbReference type="GO" id="GO:0009908">
    <property type="term" value="P:flower development"/>
    <property type="evidence" value="ECO:0007669"/>
    <property type="project" value="UniProtKB-ARBA"/>
</dbReference>
<feature type="transmembrane region" description="Helical" evidence="22">
    <location>
        <begin position="1143"/>
        <end position="1162"/>
    </location>
</feature>
<evidence type="ECO:0000313" key="26">
    <source>
        <dbReference type="EnsemblPlants" id="cds.evm.model.06.2139"/>
    </source>
</evidence>
<evidence type="ECO:0000256" key="18">
    <source>
        <dbReference type="ARBA" id="ARBA00023180"/>
    </source>
</evidence>
<evidence type="ECO:0000256" key="8">
    <source>
        <dbReference type="ARBA" id="ARBA00022692"/>
    </source>
</evidence>
<dbReference type="InterPro" id="IPR011009">
    <property type="entry name" value="Kinase-like_dom_sf"/>
</dbReference>
<keyword evidence="10" id="KW-0677">Repeat</keyword>
<dbReference type="Gramene" id="evm.model.06.2139">
    <property type="protein sequence ID" value="cds.evm.model.06.2139"/>
    <property type="gene ID" value="evm.TU.06.2139"/>
</dbReference>
<keyword evidence="7" id="KW-0808">Transferase</keyword>
<evidence type="ECO:0000256" key="17">
    <source>
        <dbReference type="ARBA" id="ARBA00023170"/>
    </source>
</evidence>
<feature type="compositionally biased region" description="Polar residues" evidence="21">
    <location>
        <begin position="1525"/>
        <end position="1534"/>
    </location>
</feature>
<keyword evidence="16 22" id="KW-0472">Membrane</keyword>
<keyword evidence="27" id="KW-1185">Reference proteome</keyword>
<keyword evidence="11" id="KW-0547">Nucleotide-binding</keyword>
<evidence type="ECO:0000256" key="23">
    <source>
        <dbReference type="SAM" id="SignalP"/>
    </source>
</evidence>
<dbReference type="GO" id="GO:0033612">
    <property type="term" value="F:receptor serine/threonine kinase binding"/>
    <property type="evidence" value="ECO:0007669"/>
    <property type="project" value="TreeGrafter"/>
</dbReference>
<dbReference type="PANTHER" id="PTHR48056">
    <property type="entry name" value="LRR RECEPTOR-LIKE SERINE/THREONINE-PROTEIN KINASE-RELATED"/>
    <property type="match status" value="1"/>
</dbReference>
<dbReference type="PROSITE" id="PS50011">
    <property type="entry name" value="PROTEIN_KINASE_DOM"/>
    <property type="match status" value="1"/>
</dbReference>
<dbReference type="GO" id="GO:0005886">
    <property type="term" value="C:plasma membrane"/>
    <property type="evidence" value="ECO:0007669"/>
    <property type="project" value="UniProtKB-SubCell"/>
</dbReference>
<evidence type="ECO:0000256" key="2">
    <source>
        <dbReference type="ARBA" id="ARBA00008684"/>
    </source>
</evidence>
<feature type="chain" id="PRO_5031458934" description="non-specific serine/threonine protein kinase" evidence="23">
    <location>
        <begin position="27"/>
        <end position="2049"/>
    </location>
</feature>
<dbReference type="SUPFAM" id="SSF52047">
    <property type="entry name" value="RNI-like"/>
    <property type="match status" value="1"/>
</dbReference>
<dbReference type="SMART" id="SM00220">
    <property type="entry name" value="S_TKc"/>
    <property type="match status" value="1"/>
</dbReference>
<feature type="region of interest" description="Disordered" evidence="21">
    <location>
        <begin position="1509"/>
        <end position="1534"/>
    </location>
</feature>
<name>A0A803PX84_CANSA</name>
<feature type="compositionally biased region" description="Polar residues" evidence="21">
    <location>
        <begin position="1671"/>
        <end position="1686"/>
    </location>
</feature>
<feature type="domain" description="Protein kinase" evidence="24">
    <location>
        <begin position="1194"/>
        <end position="1471"/>
    </location>
</feature>
<evidence type="ECO:0000256" key="21">
    <source>
        <dbReference type="SAM" id="MobiDB-lite"/>
    </source>
</evidence>
<dbReference type="GO" id="GO:0010075">
    <property type="term" value="P:regulation of meristem growth"/>
    <property type="evidence" value="ECO:0007669"/>
    <property type="project" value="UniProtKB-ARBA"/>
</dbReference>
<dbReference type="Pfam" id="PF19160">
    <property type="entry name" value="SPARK"/>
    <property type="match status" value="1"/>
</dbReference>
<comment type="similarity">
    <text evidence="2">Belongs to the protein kinase superfamily. Ser/Thr protein kinase family.</text>
</comment>
<evidence type="ECO:0000256" key="11">
    <source>
        <dbReference type="ARBA" id="ARBA00022741"/>
    </source>
</evidence>
<dbReference type="InterPro" id="IPR001611">
    <property type="entry name" value="Leu-rich_rpt"/>
</dbReference>
<evidence type="ECO:0000256" key="12">
    <source>
        <dbReference type="ARBA" id="ARBA00022777"/>
    </source>
</evidence>
<dbReference type="InterPro" id="IPR008271">
    <property type="entry name" value="Ser/Thr_kinase_AS"/>
</dbReference>
<dbReference type="Pfam" id="PF07714">
    <property type="entry name" value="PK_Tyr_Ser-Thr"/>
    <property type="match status" value="1"/>
</dbReference>
<comment type="subcellular location">
    <subcellularLocation>
        <location evidence="1">Cell membrane</location>
        <topology evidence="1">Single-pass type I membrane protein</topology>
    </subcellularLocation>
</comment>
<dbReference type="InterPro" id="IPR032675">
    <property type="entry name" value="LRR_dom_sf"/>
</dbReference>
<keyword evidence="8 22" id="KW-0812">Transmembrane</keyword>
<evidence type="ECO:0000256" key="3">
    <source>
        <dbReference type="ARBA" id="ARBA00012513"/>
    </source>
</evidence>
<proteinExistence type="inferred from homology"/>
<keyword evidence="17" id="KW-0675">Receptor</keyword>
<dbReference type="InterPro" id="IPR000719">
    <property type="entry name" value="Prot_kinase_dom"/>
</dbReference>
<feature type="domain" description="YTH" evidence="25">
    <location>
        <begin position="1822"/>
        <end position="1963"/>
    </location>
</feature>
<evidence type="ECO:0000256" key="5">
    <source>
        <dbReference type="ARBA" id="ARBA00022527"/>
    </source>
</evidence>
<feature type="signal peptide" evidence="23">
    <location>
        <begin position="1"/>
        <end position="26"/>
    </location>
</feature>
<dbReference type="EC" id="2.7.11.1" evidence="3"/>
<dbReference type="PROSITE" id="PS00108">
    <property type="entry name" value="PROTEIN_KINASE_ST"/>
    <property type="match status" value="1"/>
</dbReference>
<dbReference type="Pfam" id="PF26584">
    <property type="entry name" value="At1g61900"/>
    <property type="match status" value="1"/>
</dbReference>
<evidence type="ECO:0000256" key="15">
    <source>
        <dbReference type="ARBA" id="ARBA00022989"/>
    </source>
</evidence>
<dbReference type="FunFam" id="3.30.200.20:FF:000292">
    <property type="entry name" value="Leucine-rich repeat receptor-like serine/threonine-protein kinase BAM1"/>
    <property type="match status" value="1"/>
</dbReference>
<dbReference type="CDD" id="cd21134">
    <property type="entry name" value="YTH"/>
    <property type="match status" value="1"/>
</dbReference>
<dbReference type="Gene3D" id="3.80.10.10">
    <property type="entry name" value="Ribonuclease Inhibitor"/>
    <property type="match status" value="2"/>
</dbReference>
<keyword evidence="14" id="KW-0067">ATP-binding</keyword>
<keyword evidence="4" id="KW-0217">Developmental protein</keyword>
<dbReference type="InterPro" id="IPR059003">
    <property type="entry name" value="At1g61900_C"/>
</dbReference>
<keyword evidence="6" id="KW-0433">Leucine-rich repeat</keyword>
<feature type="region of interest" description="Disordered" evidence="21">
    <location>
        <begin position="1660"/>
        <end position="1688"/>
    </location>
</feature>
<feature type="region of interest" description="Disordered" evidence="21">
    <location>
        <begin position="1755"/>
        <end position="1806"/>
    </location>
</feature>
<organism evidence="26 27">
    <name type="scientific">Cannabis sativa</name>
    <name type="common">Hemp</name>
    <name type="synonym">Marijuana</name>
    <dbReference type="NCBI Taxonomy" id="3483"/>
    <lineage>
        <taxon>Eukaryota</taxon>
        <taxon>Viridiplantae</taxon>
        <taxon>Streptophyta</taxon>
        <taxon>Embryophyta</taxon>
        <taxon>Tracheophyta</taxon>
        <taxon>Spermatophyta</taxon>
        <taxon>Magnoliopsida</taxon>
        <taxon>eudicotyledons</taxon>
        <taxon>Gunneridae</taxon>
        <taxon>Pentapetalae</taxon>
        <taxon>rosids</taxon>
        <taxon>fabids</taxon>
        <taxon>Rosales</taxon>
        <taxon>Cannabaceae</taxon>
        <taxon>Cannabis</taxon>
    </lineage>
</organism>
<evidence type="ECO:0000256" key="1">
    <source>
        <dbReference type="ARBA" id="ARBA00004251"/>
    </source>
</evidence>
<comment type="catalytic activity">
    <reaction evidence="19">
        <text>L-threonyl-[protein] + ATP = O-phospho-L-threonyl-[protein] + ADP + H(+)</text>
        <dbReference type="Rhea" id="RHEA:46608"/>
        <dbReference type="Rhea" id="RHEA-COMP:11060"/>
        <dbReference type="Rhea" id="RHEA-COMP:11605"/>
        <dbReference type="ChEBI" id="CHEBI:15378"/>
        <dbReference type="ChEBI" id="CHEBI:30013"/>
        <dbReference type="ChEBI" id="CHEBI:30616"/>
        <dbReference type="ChEBI" id="CHEBI:61977"/>
        <dbReference type="ChEBI" id="CHEBI:456216"/>
        <dbReference type="EC" id="2.7.11.1"/>
    </reaction>
</comment>
<evidence type="ECO:0000256" key="22">
    <source>
        <dbReference type="SAM" id="Phobius"/>
    </source>
</evidence>
<evidence type="ECO:0000256" key="9">
    <source>
        <dbReference type="ARBA" id="ARBA00022729"/>
    </source>
</evidence>
<evidence type="ECO:0000256" key="14">
    <source>
        <dbReference type="ARBA" id="ARBA00022840"/>
    </source>
</evidence>
<evidence type="ECO:0000256" key="10">
    <source>
        <dbReference type="ARBA" id="ARBA00022737"/>
    </source>
</evidence>
<evidence type="ECO:0000256" key="6">
    <source>
        <dbReference type="ARBA" id="ARBA00022614"/>
    </source>
</evidence>
<dbReference type="GO" id="GO:0030154">
    <property type="term" value="P:cell differentiation"/>
    <property type="evidence" value="ECO:0007669"/>
    <property type="project" value="UniProtKB-KW"/>
</dbReference>
<dbReference type="InterPro" id="IPR050647">
    <property type="entry name" value="Plant_LRR-RLKs"/>
</dbReference>
<sequence length="2049" mass="224844">MVAGSLPHWLLSLFLIWISGFQDVVALQPLLKQTNFSSVSELTKQPISGFFEPIEISPAVLPHNPRPDEPLPPMYPTFPTRYNPVLTGKCPVKFSAISSILDKTASDCSQPLAALVANVICCPQLNSLVHVFKGFSSFSSDKLVLQNSSANYCFEDIINILASRGANSSIPTLCSVKPSNLTGGSCPVNDVLTFEKTVNTSKLLEACSSVDPLKECCRPICQPAIMEAALQISGKQLTINENKNVAGGFAHFDYLSDCKGVVYAYISRKLSMDTANAAFRILSSCKVNKVCPLDFKQPSEVIKACRNVAAPSPSCCSSLNAYIAGIQKQMLITNRQAMICATVFGSMLRKGGVMTDIFELCDVDLKDFSIQAYGQEGCLLRSLPTDVIFDNITGFSFTCDLSDNIAAPWPSSSSMTSISLCAPEMSLPALPTSETFKNTGCGGIAVEFVVPIFSFLVFEQVIFIDGKRVKMPETLKTVAPLSRGLLTFSGASSLVGLKDIADSLSGVYSEDGVDNRLEKSLRNSISDFHVLLNLKEGFEFANPILNSWNPSLKPSSICSSWVGITCSKQGRVVSLDLTDLSLSGTISPQISKLDQLTHLSLAGNNFSNSIDEITSLTKLKFLNISNNQFSGSLSHWNYSTISDLEVFDAYNNNFTGVLPIGILSLKKKLKYLDFAGNYFFGKIPTCYGELVELEYLSLAGNDLNGKIPSELGNLTNLKEIYLGYYNVFEGGIPSEFGKLVNLVHMDLSNSELDGSIPIELGNLKALDTLYLYANVLSGSIPRQLGNLTSLINLDLSNNALTGEIPFEFVNLTKLKLFNLMINKLHGSIPDFVAELPYLETLSLWMNNFTGEIPKKLGENGKLQMLDLSTNKLTGTIPPNLCSSNQLKILILLKNYLFGPIPFGLGTCFSLVRVRLGQNYLNGSIPNGFLYLPQLNLVELQENNLSGFLSENCSNSSSNPTKLTQLNLSKNLLSGFIPSSISNFTSLQILLLSENQFSGPIPTSIGQLTQVLTLDLSQNSLSGQIPLEIGNCLHLTVLDMSQNNLSGSIPPQISNIRILNYLNLSRNNLNQNIPRSIATMKSLTTADFSFNNFSGKLPETGQFGFFNASSFAGNPQLCGSLLNNPCNFTTIETKPRKQEPDFKLIFALGLLICSLVFAAAAIIKAKSFKRNSANSWKMTAFQKLEFTVFDILECVKDGNVIGRGGAGIVYHGKMPNGVEIAVKKLLGFGSNSCHDHGFKAEIQTLGKIRHRNIVRLIAFCSNKETNLLVYEYMRNGSLGEAIHGRKKGAPFLNWNMRYKIAIEAAKGLCYLHHDCSPLILHRDVKSNNILLDSNFEAHVADFGLAKFLLDGGASECMSAIAGSYGYIAPEYAYTLRVDEKSDVYSFGVVLLELVTGRRPVGDFGEGVDIVQWSKKATSCKKEDVVQIVDRRLTAVPEDEVTHLFFIATLCIQENSVQRPTMREVVQMLSEFTDRHSEIDSSFEFLVMAGEKKIENGEPAATVLISDPATGLPEQEVASGKDGVPSDLTSSISTSKDVNASIKGEIDQQSVGEHGVHNPPSSCDSYYYPGYNGSFTQVDDQGYYHANGSNAAIPSDNGMYYNYYFNPYQSGHMVGVDGQGISQQQYYPSSGYHQPAVSYGSEALYSWDPAFGRDVPNGAKSGIRSTGGVARTNGYNSSKTNGSFTNKFSKPVLNAQPTKQLSKVPHYGSEFSAATAPIFKGFPPQAGRYASFANQKQGLYPQQTGFSSYNKPFGSKIWPGNDRFKSRDKNNRNGDFEASTELTRGPRSRIKSQSDSTPEKEDVGSAVQKEQYNTVDFATDYEHAKFYVIKSYSEDDVHKSIKYAVWASTPNGNKKLDAAYHDAEVKSTETGTRYPIFLFFSVNGSGQFLGVAEMAGQVDFNKDMDFWQVDKWNGFFPVKWHIVKDIPNTQLRHIILENNDNKPVTFTRDTQEVGLKQGLEMLNIFKSYTPKTSLLDDFSFYESREKVLLAKRAINIKPAATLKMETNFNNSEFTQQQQRGNGVERNADIENSEQRAASLISLANLSLSANA</sequence>
<dbReference type="InterPro" id="IPR007275">
    <property type="entry name" value="YTH_domain"/>
</dbReference>
<feature type="compositionally biased region" description="Basic and acidic residues" evidence="21">
    <location>
        <begin position="1760"/>
        <end position="1773"/>
    </location>
</feature>
<dbReference type="Proteomes" id="UP000596661">
    <property type="component" value="Chromosome 6"/>
</dbReference>
<dbReference type="Pfam" id="PF00560">
    <property type="entry name" value="LRR_1"/>
    <property type="match status" value="7"/>
</dbReference>
<dbReference type="GO" id="GO:0003723">
    <property type="term" value="F:RNA binding"/>
    <property type="evidence" value="ECO:0007669"/>
    <property type="project" value="InterPro"/>
</dbReference>
<dbReference type="Gene3D" id="3.30.200.20">
    <property type="entry name" value="Phosphorylase Kinase, domain 1"/>
    <property type="match status" value="1"/>
</dbReference>
<dbReference type="InterPro" id="IPR043891">
    <property type="entry name" value="SPARK"/>
</dbReference>
<evidence type="ECO:0000256" key="16">
    <source>
        <dbReference type="ARBA" id="ARBA00023136"/>
    </source>
</evidence>
<keyword evidence="9 23" id="KW-0732">Signal</keyword>
<dbReference type="PANTHER" id="PTHR48056:SF38">
    <property type="entry name" value="LEUCINE-RICH REPEAT RECEPTOR-LIKE SERINE_THREONINE-PROTEIN KINASE BAM1"/>
    <property type="match status" value="1"/>
</dbReference>
<dbReference type="SUPFAM" id="SSF56112">
    <property type="entry name" value="Protein kinase-like (PK-like)"/>
    <property type="match status" value="1"/>
</dbReference>
<reference evidence="26" key="1">
    <citation type="submission" date="2018-11" db="EMBL/GenBank/DDBJ databases">
        <authorList>
            <person name="Grassa J C."/>
        </authorList>
    </citation>
    <scope>NUCLEOTIDE SEQUENCE [LARGE SCALE GENOMIC DNA]</scope>
</reference>
<dbReference type="Pfam" id="PF08263">
    <property type="entry name" value="LRRNT_2"/>
    <property type="match status" value="1"/>
</dbReference>
<evidence type="ECO:0000256" key="20">
    <source>
        <dbReference type="ARBA" id="ARBA00048679"/>
    </source>
</evidence>
<evidence type="ECO:0000259" key="25">
    <source>
        <dbReference type="PROSITE" id="PS50882"/>
    </source>
</evidence>
<dbReference type="EMBL" id="UZAU01000625">
    <property type="status" value="NOT_ANNOTATED_CDS"/>
    <property type="molecule type" value="Genomic_DNA"/>
</dbReference>
<evidence type="ECO:0000259" key="24">
    <source>
        <dbReference type="PROSITE" id="PS50011"/>
    </source>
</evidence>
<dbReference type="Gene3D" id="3.10.590.10">
    <property type="entry name" value="ph1033 like domains"/>
    <property type="match status" value="1"/>
</dbReference>
<protein>
    <recommendedName>
        <fullName evidence="3">non-specific serine/threonine protein kinase</fullName>
        <ecNumber evidence="3">2.7.11.1</ecNumber>
    </recommendedName>
</protein>
<dbReference type="SUPFAM" id="SSF52058">
    <property type="entry name" value="L domain-like"/>
    <property type="match status" value="1"/>
</dbReference>
<dbReference type="GO" id="GO:0005524">
    <property type="term" value="F:ATP binding"/>
    <property type="evidence" value="ECO:0007669"/>
    <property type="project" value="UniProtKB-KW"/>
</dbReference>
<dbReference type="PROSITE" id="PS50882">
    <property type="entry name" value="YTH"/>
    <property type="match status" value="1"/>
</dbReference>
<dbReference type="FunFam" id="3.80.10.10:FF:000371">
    <property type="entry name" value="Leucine-rich repeat receptor-like serine/threonine-protein kinase BAM3"/>
    <property type="match status" value="1"/>
</dbReference>
<keyword evidence="5" id="KW-0723">Serine/threonine-protein kinase</keyword>
<keyword evidence="18" id="KW-0325">Glycoprotein</keyword>
<comment type="catalytic activity">
    <reaction evidence="20">
        <text>L-seryl-[protein] + ATP = O-phospho-L-seryl-[protein] + ADP + H(+)</text>
        <dbReference type="Rhea" id="RHEA:17989"/>
        <dbReference type="Rhea" id="RHEA-COMP:9863"/>
        <dbReference type="Rhea" id="RHEA-COMP:11604"/>
        <dbReference type="ChEBI" id="CHEBI:15378"/>
        <dbReference type="ChEBI" id="CHEBI:29999"/>
        <dbReference type="ChEBI" id="CHEBI:30616"/>
        <dbReference type="ChEBI" id="CHEBI:83421"/>
        <dbReference type="ChEBI" id="CHEBI:456216"/>
        <dbReference type="EC" id="2.7.11.1"/>
    </reaction>
</comment>
<evidence type="ECO:0000256" key="13">
    <source>
        <dbReference type="ARBA" id="ARBA00022782"/>
    </source>
</evidence>
<dbReference type="GO" id="GO:0004674">
    <property type="term" value="F:protein serine/threonine kinase activity"/>
    <property type="evidence" value="ECO:0007669"/>
    <property type="project" value="UniProtKB-KW"/>
</dbReference>
<dbReference type="InterPro" id="IPR001245">
    <property type="entry name" value="Ser-Thr/Tyr_kinase_cat_dom"/>
</dbReference>
<accession>A0A803PX84</accession>
<dbReference type="Pfam" id="PF04146">
    <property type="entry name" value="YTH"/>
    <property type="match status" value="1"/>
</dbReference>
<reference evidence="26" key="2">
    <citation type="submission" date="2021-03" db="UniProtKB">
        <authorList>
            <consortium name="EnsemblPlants"/>
        </authorList>
    </citation>
    <scope>IDENTIFICATION</scope>
</reference>
<feature type="transmembrane region" description="Helical" evidence="22">
    <location>
        <begin position="888"/>
        <end position="911"/>
    </location>
</feature>
<keyword evidence="13" id="KW-0221">Differentiation</keyword>